<dbReference type="EMBL" id="JANQBD010000030">
    <property type="protein sequence ID" value="MCR8635623.1"/>
    <property type="molecule type" value="Genomic_DNA"/>
</dbReference>
<keyword evidence="2" id="KW-0963">Cytoplasm</keyword>
<evidence type="ECO:0000259" key="9">
    <source>
        <dbReference type="PROSITE" id="PS01124"/>
    </source>
</evidence>
<dbReference type="PRINTS" id="PR00032">
    <property type="entry name" value="HTHARAC"/>
</dbReference>
<dbReference type="Gene3D" id="3.40.50.2300">
    <property type="match status" value="1"/>
</dbReference>
<dbReference type="InterPro" id="IPR018062">
    <property type="entry name" value="HTH_AraC-typ_CS"/>
</dbReference>
<keyword evidence="4" id="KW-0902">Two-component regulatory system</keyword>
<dbReference type="InterPro" id="IPR009057">
    <property type="entry name" value="Homeodomain-like_sf"/>
</dbReference>
<reference evidence="11 12" key="1">
    <citation type="submission" date="2022-08" db="EMBL/GenBank/DDBJ databases">
        <title>Paenibacillus endoradicis sp. nov., Paenibacillus radicibacter sp. nov and Paenibacillus pararadicis sp. nov., three cold-adapted plant growth-promoting bacteria isolated from root of Larix gmelinii in Great Khingan.</title>
        <authorList>
            <person name="Xue H."/>
        </authorList>
    </citation>
    <scope>NUCLEOTIDE SEQUENCE [LARGE SCALE GENOMIC DNA]</scope>
    <source>
        <strain evidence="11 12">N5-1-1-5</strain>
    </source>
</reference>
<evidence type="ECO:0000256" key="4">
    <source>
        <dbReference type="ARBA" id="ARBA00023012"/>
    </source>
</evidence>
<dbReference type="SUPFAM" id="SSF52172">
    <property type="entry name" value="CheY-like"/>
    <property type="match status" value="1"/>
</dbReference>
<dbReference type="InterPro" id="IPR051552">
    <property type="entry name" value="HptR"/>
</dbReference>
<evidence type="ECO:0000256" key="7">
    <source>
        <dbReference type="ARBA" id="ARBA00023163"/>
    </source>
</evidence>
<feature type="domain" description="HTH araC/xylS-type" evidence="9">
    <location>
        <begin position="445"/>
        <end position="543"/>
    </location>
</feature>
<feature type="domain" description="Response regulatory" evidence="10">
    <location>
        <begin position="3"/>
        <end position="120"/>
    </location>
</feature>
<keyword evidence="12" id="KW-1185">Reference proteome</keyword>
<dbReference type="Proteomes" id="UP001300012">
    <property type="component" value="Unassembled WGS sequence"/>
</dbReference>
<dbReference type="SUPFAM" id="SSF46689">
    <property type="entry name" value="Homeodomain-like"/>
    <property type="match status" value="1"/>
</dbReference>
<organism evidence="11 12">
    <name type="scientific">Paenibacillus radicis</name>
    <name type="common">ex Xue et al. 2023</name>
    <dbReference type="NCBI Taxonomy" id="2972489"/>
    <lineage>
        <taxon>Bacteria</taxon>
        <taxon>Bacillati</taxon>
        <taxon>Bacillota</taxon>
        <taxon>Bacilli</taxon>
        <taxon>Bacillales</taxon>
        <taxon>Paenibacillaceae</taxon>
        <taxon>Paenibacillus</taxon>
    </lineage>
</organism>
<evidence type="ECO:0000256" key="1">
    <source>
        <dbReference type="ARBA" id="ARBA00004496"/>
    </source>
</evidence>
<proteinExistence type="predicted"/>
<dbReference type="RefSeq" id="WP_258217169.1">
    <property type="nucleotide sequence ID" value="NZ_JANQBD010000030.1"/>
</dbReference>
<dbReference type="PANTHER" id="PTHR42713">
    <property type="entry name" value="HISTIDINE KINASE-RELATED"/>
    <property type="match status" value="1"/>
</dbReference>
<evidence type="ECO:0000313" key="11">
    <source>
        <dbReference type="EMBL" id="MCR8635623.1"/>
    </source>
</evidence>
<protein>
    <submittedName>
        <fullName evidence="11">Response regulator</fullName>
    </submittedName>
</protein>
<dbReference type="InterPro" id="IPR020449">
    <property type="entry name" value="Tscrpt_reg_AraC-type_HTH"/>
</dbReference>
<feature type="modified residue" description="4-aspartylphosphate" evidence="8">
    <location>
        <position position="55"/>
    </location>
</feature>
<dbReference type="PROSITE" id="PS00041">
    <property type="entry name" value="HTH_ARAC_FAMILY_1"/>
    <property type="match status" value="1"/>
</dbReference>
<evidence type="ECO:0000256" key="5">
    <source>
        <dbReference type="ARBA" id="ARBA00023015"/>
    </source>
</evidence>
<dbReference type="InterPro" id="IPR001789">
    <property type="entry name" value="Sig_transdc_resp-reg_receiver"/>
</dbReference>
<dbReference type="Pfam" id="PF00072">
    <property type="entry name" value="Response_reg"/>
    <property type="match status" value="1"/>
</dbReference>
<gene>
    <name evidence="11" type="ORF">NV381_30900</name>
</gene>
<evidence type="ECO:0000259" key="10">
    <source>
        <dbReference type="PROSITE" id="PS50110"/>
    </source>
</evidence>
<name>A0ABT1YTJ3_9BACL</name>
<keyword evidence="6" id="KW-0238">DNA-binding</keyword>
<keyword evidence="7" id="KW-0804">Transcription</keyword>
<comment type="subcellular location">
    <subcellularLocation>
        <location evidence="1">Cytoplasm</location>
    </subcellularLocation>
</comment>
<keyword evidence="5" id="KW-0805">Transcription regulation</keyword>
<keyword evidence="3 8" id="KW-0597">Phosphoprotein</keyword>
<comment type="caution">
    <text evidence="11">The sequence shown here is derived from an EMBL/GenBank/DDBJ whole genome shotgun (WGS) entry which is preliminary data.</text>
</comment>
<dbReference type="PROSITE" id="PS50110">
    <property type="entry name" value="RESPONSE_REGULATORY"/>
    <property type="match status" value="1"/>
</dbReference>
<evidence type="ECO:0000256" key="8">
    <source>
        <dbReference type="PROSITE-ProRule" id="PRU00169"/>
    </source>
</evidence>
<dbReference type="CDD" id="cd17536">
    <property type="entry name" value="REC_YesN-like"/>
    <property type="match status" value="1"/>
</dbReference>
<dbReference type="SMART" id="SM00342">
    <property type="entry name" value="HTH_ARAC"/>
    <property type="match status" value="1"/>
</dbReference>
<dbReference type="InterPro" id="IPR011006">
    <property type="entry name" value="CheY-like_superfamily"/>
</dbReference>
<dbReference type="PANTHER" id="PTHR42713:SF3">
    <property type="entry name" value="TRANSCRIPTIONAL REGULATORY PROTEIN HPTR"/>
    <property type="match status" value="1"/>
</dbReference>
<evidence type="ECO:0000256" key="2">
    <source>
        <dbReference type="ARBA" id="ARBA00022490"/>
    </source>
</evidence>
<evidence type="ECO:0000313" key="12">
    <source>
        <dbReference type="Proteomes" id="UP001300012"/>
    </source>
</evidence>
<dbReference type="PROSITE" id="PS01124">
    <property type="entry name" value="HTH_ARAC_FAMILY_2"/>
    <property type="match status" value="1"/>
</dbReference>
<dbReference type="Gene3D" id="1.10.10.60">
    <property type="entry name" value="Homeodomain-like"/>
    <property type="match status" value="2"/>
</dbReference>
<accession>A0ABT1YTJ3</accession>
<dbReference type="Pfam" id="PF12833">
    <property type="entry name" value="HTH_18"/>
    <property type="match status" value="1"/>
</dbReference>
<dbReference type="SMART" id="SM00448">
    <property type="entry name" value="REC"/>
    <property type="match status" value="1"/>
</dbReference>
<evidence type="ECO:0000256" key="3">
    <source>
        <dbReference type="ARBA" id="ARBA00022553"/>
    </source>
</evidence>
<evidence type="ECO:0000256" key="6">
    <source>
        <dbReference type="ARBA" id="ARBA00023125"/>
    </source>
</evidence>
<sequence length="545" mass="63453">MLQLLLVDDEMNVVEALAGALPWKEAGIDKVHKAYSATEALDILKTNAIDIVITDICMPGMDGLQLIEQIQLNWKKTKCILLTGFAEFEYAQKAIQSQISDYLLKPVSDEEIISRVRHVVELIRMELETNETHQRAMKALRDHLPKLRGELLQDMLQGKRISPDKLTEKMKLLEIPVGFQDEFVLLLIRFKDQFADYDPFELSLMEFAIGNLATETFEEYFHLWLCKDVHDYLIIMLTPNDKLQGLMAEKSKSEFKYHLERLANELQLNVQHYLKRRISVLISQWGVFPVELTKLYYNSLSIYRKRFGDEKDLPVYTADESESADMNILYRLYEPPVLVHLMDAGNWELVQQKLESILEELDLYWPESSEHITEAFFSIFASFSFIAHKNGKMLGELIGNEYARGKELAPCRTVQSLREWIWSVMERLQIYTSSETKNARESAVQQTQKFVQANLTVDVSLQAISDYLQMHPAYLSRIYKLETGENLSDYIYRLKMEQSAHLLKTSTRKIYEIAIEVGYQNPNYFIKVFKKHFGITPQDYRTSSK</sequence>
<dbReference type="InterPro" id="IPR018060">
    <property type="entry name" value="HTH_AraC"/>
</dbReference>